<dbReference type="AlphaFoldDB" id="A0A4W3IK51"/>
<reference evidence="3" key="2">
    <citation type="journal article" date="2007" name="PLoS Biol.">
        <title>Survey sequencing and comparative analysis of the elephant shark (Callorhinchus milii) genome.</title>
        <authorList>
            <person name="Venkatesh B."/>
            <person name="Kirkness E.F."/>
            <person name="Loh Y.H."/>
            <person name="Halpern A.L."/>
            <person name="Lee A.P."/>
            <person name="Johnson J."/>
            <person name="Dandona N."/>
            <person name="Viswanathan L.D."/>
            <person name="Tay A."/>
            <person name="Venter J.C."/>
            <person name="Strausberg R.L."/>
            <person name="Brenner S."/>
        </authorList>
    </citation>
    <scope>NUCLEOTIDE SEQUENCE [LARGE SCALE GENOMIC DNA]</scope>
</reference>
<dbReference type="InParanoid" id="A0A4W3IK51"/>
<keyword evidence="1" id="KW-0812">Transmembrane</keyword>
<feature type="transmembrane region" description="Helical" evidence="1">
    <location>
        <begin position="528"/>
        <end position="549"/>
    </location>
</feature>
<dbReference type="GeneTree" id="ENSGT00390000010606"/>
<accession>A0A4W3IK51</accession>
<name>A0A4W3IK51_CALMI</name>
<proteinExistence type="predicted"/>
<evidence type="ECO:0000313" key="2">
    <source>
        <dbReference type="Ensembl" id="ENSCMIP00000030689.1"/>
    </source>
</evidence>
<gene>
    <name evidence="2" type="primary">tmem67</name>
</gene>
<feature type="transmembrane region" description="Helical" evidence="1">
    <location>
        <begin position="383"/>
        <end position="405"/>
    </location>
</feature>
<evidence type="ECO:0000313" key="3">
    <source>
        <dbReference type="Proteomes" id="UP000314986"/>
    </source>
</evidence>
<keyword evidence="1" id="KW-0472">Membrane</keyword>
<dbReference type="InterPro" id="IPR019170">
    <property type="entry name" value="Meckelin"/>
</dbReference>
<dbReference type="GO" id="GO:0060271">
    <property type="term" value="P:cilium assembly"/>
    <property type="evidence" value="ECO:0007669"/>
    <property type="project" value="InterPro"/>
</dbReference>
<keyword evidence="3" id="KW-1185">Reference proteome</keyword>
<dbReference type="STRING" id="7868.ENSCMIP00000030689"/>
<reference evidence="2" key="4">
    <citation type="submission" date="2025-08" db="UniProtKB">
        <authorList>
            <consortium name="Ensembl"/>
        </authorList>
    </citation>
    <scope>IDENTIFICATION</scope>
</reference>
<sequence>MIVLPGHSQDCPGDNLYSWRLQDSPIWKSAVTQDGWNCINCPSDATINIDGKCQCSTGRILVERTINGELLKEALCEVCNSTRPSLSVPNFAGDRIVCTFSDLIILPPRFYYLRYLNFSCISTVILAQWFHLCLQQFANLTACQALGNMCVMNMNSMNLATVPNDACGLYQTIHRLTGNLGIVHSQITWTFYRLQPSAINTDSNMKLRFIIAKYDARGHFLNWENVVGGTLQKVHYFGPTFDLFIFFLVQCTLSVSKLLAQYAEPIFFDIFIIYNEKSGQEFLWPIPVLNLNLQYDGTLVNKDNINKNYHLIRRMFLVDTLSGRELHLENLPKVIRVATKIKISVNLVPKTLKGNIFLPLITVAYTDIDIILLEIIKQSRKDSFLFLLQITLGFLAGISVIYSVLKTASWKRRIGSPMIDLPTVIKFLLFYAGDLANIFFLVTVGTGLYWLVFFKVLLNMLQLLHKILNQLTIDIFFIDWERPKGKILKSVQGGGDIKTAPTPVSIWRTYLIANEWNCIQTVRKHNPIFQVFAVLFVLEILGFGNLTSMDSDSSLNRTAVNIVVPSSPTLRYGVASSVWLMIGLMQITFCTLFYERFVEDKIRQFVDLCSMSNISVFILSHKCFGYYIHGRSVHGHADTDMQEMNLNLKREAENLCGQRGLLPNTDIETFQIFITNRMRQHYDKIRESLLWKNGPTRPLINSGDAFEQNVRTYNNMNKFLSSFVDHSLRDLDYIVKDKLLLERIIGLELNEPTDMSIFYNDETYSFSDVLYYGNEGTLLIFDTLFFCIVDLVSQNFVFAAIMTYIQQEFFRTIRHAVARKNLAMKTLIDERFLL</sequence>
<evidence type="ECO:0000256" key="1">
    <source>
        <dbReference type="SAM" id="Phobius"/>
    </source>
</evidence>
<dbReference type="GO" id="GO:0036038">
    <property type="term" value="C:MKS complex"/>
    <property type="evidence" value="ECO:0007669"/>
    <property type="project" value="InterPro"/>
</dbReference>
<protein>
    <submittedName>
        <fullName evidence="2">Transmembrane protein 67</fullName>
    </submittedName>
</protein>
<dbReference type="Proteomes" id="UP000314986">
    <property type="component" value="Unassembled WGS sequence"/>
</dbReference>
<organism evidence="2 3">
    <name type="scientific">Callorhinchus milii</name>
    <name type="common">Ghost shark</name>
    <dbReference type="NCBI Taxonomy" id="7868"/>
    <lineage>
        <taxon>Eukaryota</taxon>
        <taxon>Metazoa</taxon>
        <taxon>Chordata</taxon>
        <taxon>Craniata</taxon>
        <taxon>Vertebrata</taxon>
        <taxon>Chondrichthyes</taxon>
        <taxon>Holocephali</taxon>
        <taxon>Chimaeriformes</taxon>
        <taxon>Callorhinchidae</taxon>
        <taxon>Callorhinchus</taxon>
    </lineage>
</organism>
<dbReference type="Ensembl" id="ENSCMIT00000031156.1">
    <property type="protein sequence ID" value="ENSCMIP00000030689.1"/>
    <property type="gene ID" value="ENSCMIG00000013182.1"/>
</dbReference>
<feature type="transmembrane region" description="Helical" evidence="1">
    <location>
        <begin position="438"/>
        <end position="458"/>
    </location>
</feature>
<reference evidence="3" key="1">
    <citation type="journal article" date="2006" name="Science">
        <title>Ancient noncoding elements conserved in the human genome.</title>
        <authorList>
            <person name="Venkatesh B."/>
            <person name="Kirkness E.F."/>
            <person name="Loh Y.H."/>
            <person name="Halpern A.L."/>
            <person name="Lee A.P."/>
            <person name="Johnson J."/>
            <person name="Dandona N."/>
            <person name="Viswanathan L.D."/>
            <person name="Tay A."/>
            <person name="Venter J.C."/>
            <person name="Strausberg R.L."/>
            <person name="Brenner S."/>
        </authorList>
    </citation>
    <scope>NUCLEOTIDE SEQUENCE [LARGE SCALE GENOMIC DNA]</scope>
</reference>
<feature type="transmembrane region" description="Helical" evidence="1">
    <location>
        <begin position="356"/>
        <end position="376"/>
    </location>
</feature>
<keyword evidence="1" id="KW-1133">Transmembrane helix</keyword>
<dbReference type="OMA" id="FDLESWM"/>
<feature type="transmembrane region" description="Helical" evidence="1">
    <location>
        <begin position="569"/>
        <end position="594"/>
    </location>
</feature>
<dbReference type="PANTHER" id="PTHR21274">
    <property type="entry name" value="MECKELIN"/>
    <property type="match status" value="1"/>
</dbReference>
<dbReference type="PANTHER" id="PTHR21274:SF2">
    <property type="entry name" value="MECKELIN"/>
    <property type="match status" value="1"/>
</dbReference>
<reference evidence="3" key="3">
    <citation type="journal article" date="2014" name="Nature">
        <title>Elephant shark genome provides unique insights into gnathostome evolution.</title>
        <authorList>
            <consortium name="International Elephant Shark Genome Sequencing Consortium"/>
            <person name="Venkatesh B."/>
            <person name="Lee A.P."/>
            <person name="Ravi V."/>
            <person name="Maurya A.K."/>
            <person name="Lian M.M."/>
            <person name="Swann J.B."/>
            <person name="Ohta Y."/>
            <person name="Flajnik M.F."/>
            <person name="Sutoh Y."/>
            <person name="Kasahara M."/>
            <person name="Hoon S."/>
            <person name="Gangu V."/>
            <person name="Roy S.W."/>
            <person name="Irimia M."/>
            <person name="Korzh V."/>
            <person name="Kondrychyn I."/>
            <person name="Lim Z.W."/>
            <person name="Tay B.H."/>
            <person name="Tohari S."/>
            <person name="Kong K.W."/>
            <person name="Ho S."/>
            <person name="Lorente-Galdos B."/>
            <person name="Quilez J."/>
            <person name="Marques-Bonet T."/>
            <person name="Raney B.J."/>
            <person name="Ingham P.W."/>
            <person name="Tay A."/>
            <person name="Hillier L.W."/>
            <person name="Minx P."/>
            <person name="Boehm T."/>
            <person name="Wilson R.K."/>
            <person name="Brenner S."/>
            <person name="Warren W.C."/>
        </authorList>
    </citation>
    <scope>NUCLEOTIDE SEQUENCE [LARGE SCALE GENOMIC DNA]</scope>
</reference>
<dbReference type="Pfam" id="PF09773">
    <property type="entry name" value="Meckelin"/>
    <property type="match status" value="2"/>
</dbReference>
<reference evidence="2" key="5">
    <citation type="submission" date="2025-09" db="UniProtKB">
        <authorList>
            <consortium name="Ensembl"/>
        </authorList>
    </citation>
    <scope>IDENTIFICATION</scope>
</reference>